<dbReference type="EMBL" id="JADCNM010000013">
    <property type="protein sequence ID" value="KAG0455827.1"/>
    <property type="molecule type" value="Genomic_DNA"/>
</dbReference>
<evidence type="ECO:0000313" key="3">
    <source>
        <dbReference type="EMBL" id="KAG0455827.1"/>
    </source>
</evidence>
<comment type="caution">
    <text evidence="2">The sequence shown here is derived from an EMBL/GenBank/DDBJ whole genome shotgun (WGS) entry which is preliminary data.</text>
</comment>
<protein>
    <submittedName>
        <fullName evidence="2">Uncharacterized protein</fullName>
    </submittedName>
</protein>
<dbReference type="AlphaFoldDB" id="A0A835PL16"/>
<evidence type="ECO:0000256" key="1">
    <source>
        <dbReference type="SAM" id="MobiDB-lite"/>
    </source>
</evidence>
<organism evidence="2 4">
    <name type="scientific">Vanilla planifolia</name>
    <name type="common">Vanilla</name>
    <dbReference type="NCBI Taxonomy" id="51239"/>
    <lineage>
        <taxon>Eukaryota</taxon>
        <taxon>Viridiplantae</taxon>
        <taxon>Streptophyta</taxon>
        <taxon>Embryophyta</taxon>
        <taxon>Tracheophyta</taxon>
        <taxon>Spermatophyta</taxon>
        <taxon>Magnoliopsida</taxon>
        <taxon>Liliopsida</taxon>
        <taxon>Asparagales</taxon>
        <taxon>Orchidaceae</taxon>
        <taxon>Vanilloideae</taxon>
        <taxon>Vanilleae</taxon>
        <taxon>Vanilla</taxon>
    </lineage>
</organism>
<gene>
    <name evidence="3" type="ORF">HPP92_023615</name>
    <name evidence="2" type="ORF">HPP92_023925</name>
</gene>
<evidence type="ECO:0000313" key="4">
    <source>
        <dbReference type="Proteomes" id="UP000636800"/>
    </source>
</evidence>
<dbReference type="EMBL" id="JADCNL010000013">
    <property type="protein sequence ID" value="KAG0454633.1"/>
    <property type="molecule type" value="Genomic_DNA"/>
</dbReference>
<name>A0A835PL16_VANPL</name>
<proteinExistence type="predicted"/>
<accession>A0A835PL16</accession>
<evidence type="ECO:0000313" key="2">
    <source>
        <dbReference type="EMBL" id="KAG0454633.1"/>
    </source>
</evidence>
<feature type="compositionally biased region" description="Polar residues" evidence="1">
    <location>
        <begin position="89"/>
        <end position="107"/>
    </location>
</feature>
<sequence>MDATLVRLPLPGPKKANQQLKLIKVFIDLELDQSKSYRIRLLTQAKAEAASECCNHPVSDRSRIRSFSNCLMERSRRTPDYLILDGADESSTPPRALSSCYSPSFSDRTGKTDDQIPAGLCFKASYQGKIAVLDSTPQNPNISN</sequence>
<keyword evidence="4" id="KW-1185">Reference proteome</keyword>
<evidence type="ECO:0000313" key="5">
    <source>
        <dbReference type="Proteomes" id="UP000639772"/>
    </source>
</evidence>
<dbReference type="Proteomes" id="UP000636800">
    <property type="component" value="Chromosome 13"/>
</dbReference>
<reference evidence="4 5" key="1">
    <citation type="journal article" date="2020" name="Nat. Food">
        <title>A phased Vanilla planifolia genome enables genetic improvement of flavour and production.</title>
        <authorList>
            <person name="Hasing T."/>
            <person name="Tang H."/>
            <person name="Brym M."/>
            <person name="Khazi F."/>
            <person name="Huang T."/>
            <person name="Chambers A.H."/>
        </authorList>
    </citation>
    <scope>NUCLEOTIDE SEQUENCE [LARGE SCALE GENOMIC DNA]</scope>
    <source>
        <tissue evidence="2">Leaf</tissue>
    </source>
</reference>
<feature type="region of interest" description="Disordered" evidence="1">
    <location>
        <begin position="86"/>
        <end position="111"/>
    </location>
</feature>
<dbReference type="Proteomes" id="UP000639772">
    <property type="component" value="Chromosome 13"/>
</dbReference>